<evidence type="ECO:0000256" key="7">
    <source>
        <dbReference type="ARBA" id="ARBA00049158"/>
    </source>
</evidence>
<dbReference type="PANTHER" id="PTHR20854:SF4">
    <property type="entry name" value="INOSITOL-1-MONOPHOSPHATASE-RELATED"/>
    <property type="match status" value="1"/>
</dbReference>
<dbReference type="Gene3D" id="3.30.540.10">
    <property type="entry name" value="Fructose-1,6-Bisphosphatase, subunit A, domain 1"/>
    <property type="match status" value="1"/>
</dbReference>
<dbReference type="PANTHER" id="PTHR20854">
    <property type="entry name" value="INOSITOL MONOPHOSPHATASE"/>
    <property type="match status" value="1"/>
</dbReference>
<evidence type="ECO:0000256" key="2">
    <source>
        <dbReference type="ARBA" id="ARBA00001946"/>
    </source>
</evidence>
<dbReference type="GO" id="GO:0046872">
    <property type="term" value="F:metal ion binding"/>
    <property type="evidence" value="ECO:0007669"/>
    <property type="project" value="UniProtKB-KW"/>
</dbReference>
<proteinExistence type="inferred from homology"/>
<evidence type="ECO:0000313" key="12">
    <source>
        <dbReference type="Proteomes" id="UP000295560"/>
    </source>
</evidence>
<dbReference type="GO" id="GO:0007165">
    <property type="term" value="P:signal transduction"/>
    <property type="evidence" value="ECO:0007669"/>
    <property type="project" value="TreeGrafter"/>
</dbReference>
<comment type="similarity">
    <text evidence="10">Belongs to the inositol monophosphatase superfamily.</text>
</comment>
<comment type="cofactor">
    <cofactor evidence="2 9 10">
        <name>Mg(2+)</name>
        <dbReference type="ChEBI" id="CHEBI:18420"/>
    </cofactor>
</comment>
<dbReference type="Gene3D" id="3.40.190.80">
    <property type="match status" value="1"/>
</dbReference>
<feature type="binding site" evidence="9">
    <location>
        <position position="89"/>
    </location>
    <ligand>
        <name>Mg(2+)</name>
        <dbReference type="ChEBI" id="CHEBI:18420"/>
        <label>1</label>
        <note>catalytic</note>
    </ligand>
</feature>
<keyword evidence="12" id="KW-1185">Reference proteome</keyword>
<evidence type="ECO:0000256" key="9">
    <source>
        <dbReference type="PIRSR" id="PIRSR600760-2"/>
    </source>
</evidence>
<evidence type="ECO:0000256" key="5">
    <source>
        <dbReference type="ARBA" id="ARBA00022801"/>
    </source>
</evidence>
<evidence type="ECO:0000256" key="10">
    <source>
        <dbReference type="RuleBase" id="RU364068"/>
    </source>
</evidence>
<feature type="binding site" evidence="9">
    <location>
        <position position="215"/>
    </location>
    <ligand>
        <name>Mg(2+)</name>
        <dbReference type="ChEBI" id="CHEBI:18420"/>
        <label>1</label>
        <note>catalytic</note>
    </ligand>
</feature>
<comment type="catalytic activity">
    <reaction evidence="1 10">
        <text>a myo-inositol phosphate + H2O = myo-inositol + phosphate</text>
        <dbReference type="Rhea" id="RHEA:24056"/>
        <dbReference type="ChEBI" id="CHEBI:15377"/>
        <dbReference type="ChEBI" id="CHEBI:17268"/>
        <dbReference type="ChEBI" id="CHEBI:43474"/>
        <dbReference type="ChEBI" id="CHEBI:84139"/>
        <dbReference type="EC" id="3.1.3.25"/>
    </reaction>
</comment>
<protein>
    <recommendedName>
        <fullName evidence="10">Inositol-1-monophosphatase</fullName>
        <ecNumber evidence="10">3.1.3.25</ecNumber>
    </recommendedName>
</protein>
<dbReference type="InterPro" id="IPR000760">
    <property type="entry name" value="Inositol_monophosphatase-like"/>
</dbReference>
<evidence type="ECO:0000256" key="8">
    <source>
        <dbReference type="ARBA" id="ARBA00053547"/>
    </source>
</evidence>
<feature type="binding site" evidence="9">
    <location>
        <position position="87"/>
    </location>
    <ligand>
        <name>Mg(2+)</name>
        <dbReference type="ChEBI" id="CHEBI:18420"/>
        <label>1</label>
        <note>catalytic</note>
    </ligand>
</feature>
<gene>
    <name evidence="11" type="ORF">EV378_3872</name>
</gene>
<organism evidence="11 12">
    <name type="scientific">Pseudonocardia endophytica</name>
    <dbReference type="NCBI Taxonomy" id="401976"/>
    <lineage>
        <taxon>Bacteria</taxon>
        <taxon>Bacillati</taxon>
        <taxon>Actinomycetota</taxon>
        <taxon>Actinomycetes</taxon>
        <taxon>Pseudonocardiales</taxon>
        <taxon>Pseudonocardiaceae</taxon>
        <taxon>Pseudonocardia</taxon>
    </lineage>
</organism>
<evidence type="ECO:0000256" key="4">
    <source>
        <dbReference type="ARBA" id="ARBA00022723"/>
    </source>
</evidence>
<comment type="catalytic activity">
    <reaction evidence="7">
        <text>L-histidinol phosphate + H2O = L-histidinol + phosphate</text>
        <dbReference type="Rhea" id="RHEA:14465"/>
        <dbReference type="ChEBI" id="CHEBI:15377"/>
        <dbReference type="ChEBI" id="CHEBI:43474"/>
        <dbReference type="ChEBI" id="CHEBI:57699"/>
        <dbReference type="ChEBI" id="CHEBI:57980"/>
        <dbReference type="EC" id="3.1.3.15"/>
    </reaction>
</comment>
<dbReference type="GO" id="GO:0004401">
    <property type="term" value="F:histidinol-phosphatase activity"/>
    <property type="evidence" value="ECO:0007669"/>
    <property type="project" value="UniProtKB-EC"/>
</dbReference>
<dbReference type="EMBL" id="SMFZ01000002">
    <property type="protein sequence ID" value="TCK19928.1"/>
    <property type="molecule type" value="Genomic_DNA"/>
</dbReference>
<dbReference type="PRINTS" id="PR00377">
    <property type="entry name" value="IMPHPHTASES"/>
</dbReference>
<dbReference type="RefSeq" id="WP_132428307.1">
    <property type="nucleotide sequence ID" value="NZ_SMFZ01000002.1"/>
</dbReference>
<dbReference type="OrthoDB" id="9772456at2"/>
<dbReference type="InterPro" id="IPR033942">
    <property type="entry name" value="IMPase"/>
</dbReference>
<evidence type="ECO:0000256" key="6">
    <source>
        <dbReference type="ARBA" id="ARBA00022842"/>
    </source>
</evidence>
<name>A0A4R1HEB1_PSEEN</name>
<comment type="function">
    <text evidence="8">Catalyzes the dephosphorylation of histidinol-phosphate to histidinol, the direct precursor of histidine.</text>
</comment>
<comment type="pathway">
    <text evidence="3">Amino-acid biosynthesis; L-histidine biosynthesis; L-histidine from 5-phospho-alpha-D-ribose 1-diphosphate: step 8/9.</text>
</comment>
<reference evidence="11 12" key="1">
    <citation type="submission" date="2019-03" db="EMBL/GenBank/DDBJ databases">
        <title>Sequencing the genomes of 1000 actinobacteria strains.</title>
        <authorList>
            <person name="Klenk H.-P."/>
        </authorList>
    </citation>
    <scope>NUCLEOTIDE SEQUENCE [LARGE SCALE GENOMIC DNA]</scope>
    <source>
        <strain evidence="11 12">DSM 44969</strain>
    </source>
</reference>
<dbReference type="FunFam" id="3.30.540.10:FF:000003">
    <property type="entry name" value="Inositol-1-monophosphatase"/>
    <property type="match status" value="1"/>
</dbReference>
<comment type="caution">
    <text evidence="11">The sequence shown here is derived from an EMBL/GenBank/DDBJ whole genome shotgun (WGS) entry which is preliminary data.</text>
</comment>
<dbReference type="Proteomes" id="UP000295560">
    <property type="component" value="Unassembled WGS sequence"/>
</dbReference>
<keyword evidence="6 9" id="KW-0460">Magnesium</keyword>
<keyword evidence="4 9" id="KW-0479">Metal-binding</keyword>
<evidence type="ECO:0000256" key="3">
    <source>
        <dbReference type="ARBA" id="ARBA00004970"/>
    </source>
</evidence>
<dbReference type="EC" id="3.1.3.25" evidence="10"/>
<dbReference type="AlphaFoldDB" id="A0A4R1HEB1"/>
<evidence type="ECO:0000313" key="11">
    <source>
        <dbReference type="EMBL" id="TCK19928.1"/>
    </source>
</evidence>
<accession>A0A4R1HEB1</accession>
<dbReference type="SUPFAM" id="SSF56655">
    <property type="entry name" value="Carbohydrate phosphatase"/>
    <property type="match status" value="1"/>
</dbReference>
<keyword evidence="5 10" id="KW-0378">Hydrolase</keyword>
<feature type="binding site" evidence="9">
    <location>
        <position position="90"/>
    </location>
    <ligand>
        <name>Mg(2+)</name>
        <dbReference type="ChEBI" id="CHEBI:18420"/>
        <label>2</label>
    </ligand>
</feature>
<evidence type="ECO:0000256" key="1">
    <source>
        <dbReference type="ARBA" id="ARBA00001033"/>
    </source>
</evidence>
<dbReference type="CDD" id="cd01639">
    <property type="entry name" value="IMPase"/>
    <property type="match status" value="1"/>
</dbReference>
<sequence>MTTVDLAHARDIAEAAARAGGAVLAATDRTQIDVHLKDERVDLTTSADAASQEAAVTAIRAAFPDHTVVGEEGTVPGSDSRHVWYVDGLDGTSNFTHGLPWFCVSVALRIDGAAAAGAVHDPVHDELFSAARGLGATCNGHPLTTGGPDEIRRAVVATQVQTSDPSRIARFTRELEALMNACGGVRFLGAPALLLSHIAAGHLTAYVEREMPPWDISAGQMILTEAGGRLTDLDGTDVDTAAVTDVVATNGRIHDALLAAFPR</sequence>
<dbReference type="Pfam" id="PF00459">
    <property type="entry name" value="Inositol_P"/>
    <property type="match status" value="1"/>
</dbReference>
<feature type="binding site" evidence="9">
    <location>
        <position position="71"/>
    </location>
    <ligand>
        <name>Mg(2+)</name>
        <dbReference type="ChEBI" id="CHEBI:18420"/>
        <label>1</label>
        <note>catalytic</note>
    </ligand>
</feature>
<dbReference type="GO" id="GO:0006020">
    <property type="term" value="P:inositol metabolic process"/>
    <property type="evidence" value="ECO:0007669"/>
    <property type="project" value="TreeGrafter"/>
</dbReference>
<dbReference type="GO" id="GO:0008934">
    <property type="term" value="F:inositol monophosphate 1-phosphatase activity"/>
    <property type="evidence" value="ECO:0007669"/>
    <property type="project" value="InterPro"/>
</dbReference>